<evidence type="ECO:0000256" key="2">
    <source>
        <dbReference type="ARBA" id="ARBA00022722"/>
    </source>
</evidence>
<keyword evidence="6 7" id="KW-0539">Nucleus</keyword>
<evidence type="ECO:0000256" key="7">
    <source>
        <dbReference type="PIRNR" id="PIRNR037125"/>
    </source>
</evidence>
<comment type="similarity">
    <text evidence="1 7">Belongs to the NOB1 family.</text>
</comment>
<dbReference type="Proteomes" id="UP001145021">
    <property type="component" value="Unassembled WGS sequence"/>
</dbReference>
<keyword evidence="5 7" id="KW-0862">Zinc</keyword>
<evidence type="ECO:0000256" key="8">
    <source>
        <dbReference type="SAM" id="MobiDB-lite"/>
    </source>
</evidence>
<keyword evidence="3 7" id="KW-0479">Metal-binding</keyword>
<evidence type="ECO:0000259" key="9">
    <source>
        <dbReference type="Pfam" id="PF08772"/>
    </source>
</evidence>
<dbReference type="InterPro" id="IPR033411">
    <property type="entry name" value="Ribonuclease_PIN"/>
</dbReference>
<dbReference type="FunFam" id="3.40.50.1010:FF:000020">
    <property type="entry name" value="20S-pre-rRNA D-site endonuclease NOB1"/>
    <property type="match status" value="1"/>
</dbReference>
<dbReference type="InterPro" id="IPR039907">
    <property type="entry name" value="NOB1"/>
</dbReference>
<evidence type="ECO:0000256" key="4">
    <source>
        <dbReference type="ARBA" id="ARBA00022801"/>
    </source>
</evidence>
<organism evidence="11 12">
    <name type="scientific">Coemansia asiatica</name>
    <dbReference type="NCBI Taxonomy" id="1052880"/>
    <lineage>
        <taxon>Eukaryota</taxon>
        <taxon>Fungi</taxon>
        <taxon>Fungi incertae sedis</taxon>
        <taxon>Zoopagomycota</taxon>
        <taxon>Kickxellomycotina</taxon>
        <taxon>Kickxellomycetes</taxon>
        <taxon>Kickxellales</taxon>
        <taxon>Kickxellaceae</taxon>
        <taxon>Coemansia</taxon>
    </lineage>
</organism>
<dbReference type="Pfam" id="PF17146">
    <property type="entry name" value="PIN_6"/>
    <property type="match status" value="1"/>
</dbReference>
<dbReference type="GO" id="GO:0016787">
    <property type="term" value="F:hydrolase activity"/>
    <property type="evidence" value="ECO:0007669"/>
    <property type="project" value="UniProtKB-KW"/>
</dbReference>
<feature type="compositionally biased region" description="Acidic residues" evidence="8">
    <location>
        <begin position="289"/>
        <end position="298"/>
    </location>
</feature>
<dbReference type="InterPro" id="IPR036283">
    <property type="entry name" value="NOB1_Zf-like_sf"/>
</dbReference>
<comment type="subcellular location">
    <subcellularLocation>
        <location evidence="7">Nucleus</location>
        <location evidence="7">Nucleolus</location>
    </subcellularLocation>
</comment>
<feature type="compositionally biased region" description="Basic and acidic residues" evidence="8">
    <location>
        <begin position="17"/>
        <end position="26"/>
    </location>
</feature>
<keyword evidence="11" id="KW-0255">Endonuclease</keyword>
<dbReference type="PANTHER" id="PTHR12814:SF2">
    <property type="entry name" value="RNA-BINDING PROTEIN NOB1"/>
    <property type="match status" value="1"/>
</dbReference>
<evidence type="ECO:0000256" key="1">
    <source>
        <dbReference type="ARBA" id="ARBA00005858"/>
    </source>
</evidence>
<feature type="region of interest" description="Disordered" evidence="8">
    <location>
        <begin position="289"/>
        <end position="331"/>
    </location>
</feature>
<name>A0A9W8CL12_9FUNG</name>
<feature type="compositionally biased region" description="Polar residues" evidence="8">
    <location>
        <begin position="1"/>
        <end position="16"/>
    </location>
</feature>
<dbReference type="Gene3D" id="3.40.50.1010">
    <property type="entry name" value="5'-nuclease"/>
    <property type="match status" value="1"/>
</dbReference>
<evidence type="ECO:0000256" key="3">
    <source>
        <dbReference type="ARBA" id="ARBA00022723"/>
    </source>
</evidence>
<proteinExistence type="inferred from homology"/>
<sequence length="569" mass="62510">MSTVPAENMSVQALTHKTSEEQKDQDQQLQNSQQTDVSAAADSSAKKKKKKKSKGISIDQNDGKPVVTLVVDTNPFVKGLPLEHIATKFVTVPDVVSELKSRASKERYEMLNLKHGIETMVPDTESMQIVCDFAKKTGDFASLSLADLRVVALAFMLEKQANGMRHLRTEPVGDQPNIADRDLLQTAQIVGGGGGGSGSDQTRQDEQQSKGEDTHEDTQPIASNAETHMAGLSVETETEHNIDNNSKSSEQSEETFVKAENEAVQANNLSEPSVLQSIGNDEFDVGSAEEFDEGDFDDNFGTSDVQNSQNEDDEDNDDDGWQVAGPKHKKKVQHTDDFFNGEWITPRNVKQHMASTAMGMKQTSANESKLAMKVACVTSDFAMQNVMLKMGIRLVTPDGISVTRLYTWVLRCHACGRLTGNMNKQFCPSCGHATLKRCSVSTGANGRLQVHLKTNYVYNLRGTIYSMPKPRGGHHTTKDVITRADDKAYLRAINYKEHMEAKSNAGLGGVNSLFDPDFIPGLMTGNLLADNNGYGVATDARGMPMVTRNRKNPNAIKRTGNRKNKKRYD</sequence>
<feature type="compositionally biased region" description="Acidic residues" evidence="8">
    <location>
        <begin position="310"/>
        <end position="320"/>
    </location>
</feature>
<feature type="compositionally biased region" description="Low complexity" evidence="8">
    <location>
        <begin position="27"/>
        <end position="43"/>
    </location>
</feature>
<feature type="compositionally biased region" description="Basic and acidic residues" evidence="8">
    <location>
        <begin position="202"/>
        <end position="218"/>
    </location>
</feature>
<dbReference type="InterPro" id="IPR017117">
    <property type="entry name" value="Nob1_euk"/>
</dbReference>
<keyword evidence="4" id="KW-0378">Hydrolase</keyword>
<dbReference type="GO" id="GO:0046872">
    <property type="term" value="F:metal ion binding"/>
    <property type="evidence" value="ECO:0007669"/>
    <property type="project" value="UniProtKB-KW"/>
</dbReference>
<feature type="compositionally biased region" description="Basic residues" evidence="8">
    <location>
        <begin position="559"/>
        <end position="569"/>
    </location>
</feature>
<dbReference type="InterPro" id="IPR014881">
    <property type="entry name" value="NOB1_Zn-bd"/>
</dbReference>
<evidence type="ECO:0000256" key="6">
    <source>
        <dbReference type="ARBA" id="ARBA00023242"/>
    </source>
</evidence>
<feature type="region of interest" description="Disordered" evidence="8">
    <location>
        <begin position="1"/>
        <end position="58"/>
    </location>
</feature>
<dbReference type="Gene3D" id="6.20.210.10">
    <property type="entry name" value="Nin one binding (NOB1), Zn-ribbon-like"/>
    <property type="match status" value="1"/>
</dbReference>
<dbReference type="GO" id="GO:0030490">
    <property type="term" value="P:maturation of SSU-rRNA"/>
    <property type="evidence" value="ECO:0007669"/>
    <property type="project" value="TreeGrafter"/>
</dbReference>
<dbReference type="PIRSF" id="PIRSF037125">
    <property type="entry name" value="D-site_20S_pre-rRNA_nuclease"/>
    <property type="match status" value="1"/>
</dbReference>
<comment type="caution">
    <text evidence="11">The sequence shown here is derived from an EMBL/GenBank/DDBJ whole genome shotgun (WGS) entry which is preliminary data.</text>
</comment>
<dbReference type="EMBL" id="JANBOH010000005">
    <property type="protein sequence ID" value="KAJ1648436.1"/>
    <property type="molecule type" value="Genomic_DNA"/>
</dbReference>
<evidence type="ECO:0000259" key="10">
    <source>
        <dbReference type="Pfam" id="PF17146"/>
    </source>
</evidence>
<feature type="region of interest" description="Disordered" evidence="8">
    <location>
        <begin position="188"/>
        <end position="219"/>
    </location>
</feature>
<reference evidence="11" key="1">
    <citation type="submission" date="2022-07" db="EMBL/GenBank/DDBJ databases">
        <title>Phylogenomic reconstructions and comparative analyses of Kickxellomycotina fungi.</title>
        <authorList>
            <person name="Reynolds N.K."/>
            <person name="Stajich J.E."/>
            <person name="Barry K."/>
            <person name="Grigoriev I.V."/>
            <person name="Crous P."/>
            <person name="Smith M.E."/>
        </authorList>
    </citation>
    <scope>NUCLEOTIDE SEQUENCE</scope>
    <source>
        <strain evidence="11">NBRC 105413</strain>
    </source>
</reference>
<accession>A0A9W8CL12</accession>
<dbReference type="GO" id="GO:0031981">
    <property type="term" value="C:nuclear lumen"/>
    <property type="evidence" value="ECO:0007669"/>
    <property type="project" value="UniProtKB-ARBA"/>
</dbReference>
<comment type="function">
    <text evidence="7">Required for the synthesis of 40S ribosome subunits. Has a role in processing 20S pre-rRNA into the mature 18S rRNA, where it is required for cleavage at the 3' end of the mature 18S rRNA (D-site). Accompanies the 20S pre-rRNA from the nucleus to the cytoplasm.</text>
</comment>
<feature type="region of interest" description="Disordered" evidence="8">
    <location>
        <begin position="545"/>
        <end position="569"/>
    </location>
</feature>
<feature type="region of interest" description="Disordered" evidence="8">
    <location>
        <begin position="236"/>
        <end position="259"/>
    </location>
</feature>
<dbReference type="GO" id="GO:0005737">
    <property type="term" value="C:cytoplasm"/>
    <property type="evidence" value="ECO:0007669"/>
    <property type="project" value="UniProtKB-ARBA"/>
</dbReference>
<dbReference type="AlphaFoldDB" id="A0A9W8CL12"/>
<evidence type="ECO:0000256" key="5">
    <source>
        <dbReference type="ARBA" id="ARBA00022833"/>
    </source>
</evidence>
<dbReference type="PANTHER" id="PTHR12814">
    <property type="entry name" value="RNA-BINDING PROTEIN NOB1"/>
    <property type="match status" value="1"/>
</dbReference>
<dbReference type="CDD" id="cd09876">
    <property type="entry name" value="PIN_Nob1-like"/>
    <property type="match status" value="1"/>
</dbReference>
<dbReference type="SUPFAM" id="SSF144206">
    <property type="entry name" value="NOB1 zinc finger-like"/>
    <property type="match status" value="1"/>
</dbReference>
<feature type="domain" description="Ribonuclease PIN" evidence="10">
    <location>
        <begin position="69"/>
        <end position="157"/>
    </location>
</feature>
<protein>
    <recommendedName>
        <fullName evidence="7">20S-pre-rRNA D-site endonuclease NOB1</fullName>
    </recommendedName>
</protein>
<keyword evidence="2" id="KW-0540">Nuclease</keyword>
<keyword evidence="12" id="KW-1185">Reference proteome</keyword>
<dbReference type="Pfam" id="PF08772">
    <property type="entry name" value="Zn_ribbon_NOB1"/>
    <property type="match status" value="1"/>
</dbReference>
<gene>
    <name evidence="11" type="primary">nob1</name>
    <name evidence="11" type="ORF">LPJ64_000264</name>
</gene>
<dbReference type="GO" id="GO:0004521">
    <property type="term" value="F:RNA endonuclease activity"/>
    <property type="evidence" value="ECO:0007669"/>
    <property type="project" value="UniProtKB-ARBA"/>
</dbReference>
<dbReference type="GO" id="GO:0030688">
    <property type="term" value="C:preribosome, small subunit precursor"/>
    <property type="evidence" value="ECO:0007669"/>
    <property type="project" value="TreeGrafter"/>
</dbReference>
<evidence type="ECO:0000313" key="11">
    <source>
        <dbReference type="EMBL" id="KAJ1648436.1"/>
    </source>
</evidence>
<feature type="domain" description="Nin one binding (NOB1) Zn-ribbon-like" evidence="9">
    <location>
        <begin position="402"/>
        <end position="473"/>
    </location>
</feature>
<evidence type="ECO:0000313" key="12">
    <source>
        <dbReference type="Proteomes" id="UP001145021"/>
    </source>
</evidence>